<accession>A0A6I9SXR5</accession>
<dbReference type="GeneID" id="105160099"/>
<gene>
    <name evidence="4" type="primary">LOC105160099</name>
</gene>
<dbReference type="PANTHER" id="PTHR33476:SF7">
    <property type="entry name" value="EMB|CAB62613.1"/>
    <property type="match status" value="1"/>
</dbReference>
<dbReference type="InterPro" id="IPR040348">
    <property type="entry name" value="POLAR-like"/>
</dbReference>
<dbReference type="Gramene" id="SIN_1002511.t">
    <property type="protein sequence ID" value="SIN_1002511.t"/>
    <property type="gene ID" value="SIN_1002511"/>
</dbReference>
<name>A0A6I9SXR5_SESIN</name>
<feature type="compositionally biased region" description="Basic and acidic residues" evidence="2">
    <location>
        <begin position="488"/>
        <end position="506"/>
    </location>
</feature>
<reference evidence="4" key="1">
    <citation type="submission" date="2025-08" db="UniProtKB">
        <authorList>
            <consortium name="RefSeq"/>
        </authorList>
    </citation>
    <scope>IDENTIFICATION</scope>
</reference>
<dbReference type="RefSeq" id="XP_011075666.1">
    <property type="nucleotide sequence ID" value="XM_011077364.2"/>
</dbReference>
<dbReference type="AlphaFoldDB" id="A0A6I9SXR5"/>
<evidence type="ECO:0000313" key="4">
    <source>
        <dbReference type="RefSeq" id="XP_011075666.1"/>
    </source>
</evidence>
<dbReference type="PANTHER" id="PTHR33476">
    <property type="entry name" value="EMB|CAB62613.1"/>
    <property type="match status" value="1"/>
</dbReference>
<evidence type="ECO:0000256" key="2">
    <source>
        <dbReference type="SAM" id="MobiDB-lite"/>
    </source>
</evidence>
<dbReference type="Proteomes" id="UP000504604">
    <property type="component" value="Linkage group LG4"/>
</dbReference>
<feature type="region of interest" description="Disordered" evidence="2">
    <location>
        <begin position="384"/>
        <end position="408"/>
    </location>
</feature>
<dbReference type="GO" id="GO:0008356">
    <property type="term" value="P:asymmetric cell division"/>
    <property type="evidence" value="ECO:0007669"/>
    <property type="project" value="InterPro"/>
</dbReference>
<evidence type="ECO:0000313" key="3">
    <source>
        <dbReference type="Proteomes" id="UP000504604"/>
    </source>
</evidence>
<organism evidence="3 4">
    <name type="scientific">Sesamum indicum</name>
    <name type="common">Oriental sesame</name>
    <name type="synonym">Sesamum orientale</name>
    <dbReference type="NCBI Taxonomy" id="4182"/>
    <lineage>
        <taxon>Eukaryota</taxon>
        <taxon>Viridiplantae</taxon>
        <taxon>Streptophyta</taxon>
        <taxon>Embryophyta</taxon>
        <taxon>Tracheophyta</taxon>
        <taxon>Spermatophyta</taxon>
        <taxon>Magnoliopsida</taxon>
        <taxon>eudicotyledons</taxon>
        <taxon>Gunneridae</taxon>
        <taxon>Pentapetalae</taxon>
        <taxon>asterids</taxon>
        <taxon>lamiids</taxon>
        <taxon>Lamiales</taxon>
        <taxon>Pedaliaceae</taxon>
        <taxon>Sesamum</taxon>
    </lineage>
</organism>
<feature type="coiled-coil region" evidence="1">
    <location>
        <begin position="251"/>
        <end position="285"/>
    </location>
</feature>
<dbReference type="InParanoid" id="A0A6I9SXR5"/>
<evidence type="ECO:0000256" key="1">
    <source>
        <dbReference type="SAM" id="Coils"/>
    </source>
</evidence>
<dbReference type="KEGG" id="sind:105160099"/>
<proteinExistence type="predicted"/>
<sequence length="576" mass="64717">MDLWVVAAAAGAGYIAKNLQNLPGDRKESLTPASYKHSFNVQSESRNFLQQFRDKTCPLRRLARKRAQDDDFLDVENHSDVSFSEIDPISSRNIEASDDYNMGWGSSVSSAVSAEEKSLEFEDGENRIFSRTNRGKFIRNRRNRMNSLRPVQSFGSFLDSQLFGEHENIEDSSSFPSMSTIRPVLVTDGSQMISKLVESVEEIQKKPEKCTGKLQLSGSSDGAAGRSFHSQGPETMLLFITGMMVGILSATTAWKNEAEKLNSQLEQMQNLVQDLYEELDMKEMVMVKELSDEPPGENDTPQDSIVSPTDVKVKKLAEFDSLKANDRNTENLELLSKIEAELEAELEMLENNYKASALERISGVVEQLDPDFEPDIIQRDLKSTMDNGMSESGDETTDTTTHGSPPANYTVSPWELSLRLHELIESRLQMRIKELETALCNSQNRVQILGSQSIVSGRRFSYCTTESSSVQQSPTEEHDKQYGPSAENQEKETNGILLRVREKDQESQDGEYSSNAGKHSIDRLMPQIAYQDTSTSFMSDEDCLSEDNETDESEMLLIKQILERRKSGSSCNLKID</sequence>
<feature type="coiled-coil region" evidence="1">
    <location>
        <begin position="332"/>
        <end position="359"/>
    </location>
</feature>
<keyword evidence="1" id="KW-0175">Coiled coil</keyword>
<dbReference type="OrthoDB" id="910954at2759"/>
<keyword evidence="3" id="KW-1185">Reference proteome</keyword>
<feature type="region of interest" description="Disordered" evidence="2">
    <location>
        <begin position="466"/>
        <end position="522"/>
    </location>
</feature>
<protein>
    <submittedName>
        <fullName evidence="4">Uncharacterized protein LOC105160099 isoform X1</fullName>
    </submittedName>
</protein>